<evidence type="ECO:0000313" key="2">
    <source>
        <dbReference type="Proteomes" id="UP000193749"/>
    </source>
</evidence>
<organism evidence="1 2">
    <name type="scientific">Pantoea cypripedii</name>
    <name type="common">Pectobacterium cypripedii</name>
    <name type="synonym">Erwinia cypripedii</name>
    <dbReference type="NCBI Taxonomy" id="55209"/>
    <lineage>
        <taxon>Bacteria</taxon>
        <taxon>Pseudomonadati</taxon>
        <taxon>Pseudomonadota</taxon>
        <taxon>Gammaproteobacteria</taxon>
        <taxon>Enterobacterales</taxon>
        <taxon>Erwiniaceae</taxon>
        <taxon>Pantoea</taxon>
    </lineage>
</organism>
<dbReference type="EMBL" id="MLJI01000001">
    <property type="protein sequence ID" value="ORM94926.1"/>
    <property type="molecule type" value="Genomic_DNA"/>
</dbReference>
<evidence type="ECO:0000313" key="1">
    <source>
        <dbReference type="EMBL" id="ORM94926.1"/>
    </source>
</evidence>
<dbReference type="RefSeq" id="WP_084876748.1">
    <property type="nucleotide sequence ID" value="NZ_JAGGMY010000001.1"/>
</dbReference>
<sequence length="93" mass="10698">MSNSGFDADDLSVTLARFAGKRRDIVYDEAKLKRKAPEPVVFSSATHDCGSAVLKGVATILTETPQQKKRNDEWAELKRKEEEDRYNSYYYYK</sequence>
<gene>
    <name evidence="1" type="ORF">HA50_16870</name>
</gene>
<dbReference type="Proteomes" id="UP000193749">
    <property type="component" value="Unassembled WGS sequence"/>
</dbReference>
<proteinExistence type="predicted"/>
<name>A0A1X1EY17_PANCY</name>
<accession>A0A1X1EY17</accession>
<dbReference type="OrthoDB" id="6613772at2"/>
<reference evidence="1 2" key="1">
    <citation type="journal article" date="2017" name="Antonie Van Leeuwenhoek">
        <title>Phylogenomic resolution of the bacterial genus Pantoea and its relationship with Erwinia and Tatumella.</title>
        <authorList>
            <person name="Palmer M."/>
            <person name="Steenkamp E.T."/>
            <person name="Coetzee M.P."/>
            <person name="Chan W.Y."/>
            <person name="van Zyl E."/>
            <person name="De Maayer P."/>
            <person name="Coutinho T.A."/>
            <person name="Blom J."/>
            <person name="Smits T.H."/>
            <person name="Duffy B."/>
            <person name="Venter S.N."/>
        </authorList>
    </citation>
    <scope>NUCLEOTIDE SEQUENCE [LARGE SCALE GENOMIC DNA]</scope>
    <source>
        <strain evidence="1 2">LMG 2657</strain>
    </source>
</reference>
<keyword evidence="2" id="KW-1185">Reference proteome</keyword>
<comment type="caution">
    <text evidence="1">The sequence shown here is derived from an EMBL/GenBank/DDBJ whole genome shotgun (WGS) entry which is preliminary data.</text>
</comment>
<dbReference type="STRING" id="55209.HA50_16870"/>
<dbReference type="AlphaFoldDB" id="A0A1X1EY17"/>
<protein>
    <submittedName>
        <fullName evidence="1">Uncharacterized protein</fullName>
    </submittedName>
</protein>